<protein>
    <submittedName>
        <fullName evidence="1">RHTO0S09e03532g1_1</fullName>
    </submittedName>
</protein>
<gene>
    <name evidence="1" type="ORF">RHTO0S_09e03532g</name>
</gene>
<dbReference type="OrthoDB" id="2523805at2759"/>
<sequence>MSSHASPVSLPLAPSQFNAQGSSHAFSDTHAHLHQLQRSLLQVQTIALKLEELRNGQVDETSRLSSLEDKLQAIVCGTVDQALDKSAVSARAENSPEADVAERISKLATQVSVLSTAVSRLHARHLRRRTLKHRYEHI</sequence>
<dbReference type="EMBL" id="LK052944">
    <property type="protein sequence ID" value="CDR44395.1"/>
    <property type="molecule type" value="Genomic_DNA"/>
</dbReference>
<evidence type="ECO:0000313" key="1">
    <source>
        <dbReference type="EMBL" id="CDR44395.1"/>
    </source>
</evidence>
<proteinExistence type="predicted"/>
<name>A0A061B3J3_RHOTO</name>
<dbReference type="AlphaFoldDB" id="A0A061B3J3"/>
<reference evidence="1" key="1">
    <citation type="journal article" date="2014" name="Genome Announc.">
        <title>Draft genome sequence of Rhodosporidium toruloides CECT1137, an oleaginous yeast of biotechnological interest.</title>
        <authorList>
            <person name="Morin N."/>
            <person name="Calcas X."/>
            <person name="Devillers H."/>
            <person name="Durrens P."/>
            <person name="Sherman D.J."/>
            <person name="Nicaud J.-M."/>
            <person name="Neuveglise C."/>
        </authorList>
    </citation>
    <scope>NUCLEOTIDE SEQUENCE</scope>
    <source>
        <strain evidence="1">CECT1137</strain>
    </source>
</reference>
<accession>A0A061B3J3</accession>
<organism evidence="1">
    <name type="scientific">Rhodotorula toruloides</name>
    <name type="common">Yeast</name>
    <name type="synonym">Rhodosporidium toruloides</name>
    <dbReference type="NCBI Taxonomy" id="5286"/>
    <lineage>
        <taxon>Eukaryota</taxon>
        <taxon>Fungi</taxon>
        <taxon>Dikarya</taxon>
        <taxon>Basidiomycota</taxon>
        <taxon>Pucciniomycotina</taxon>
        <taxon>Microbotryomycetes</taxon>
        <taxon>Sporidiobolales</taxon>
        <taxon>Sporidiobolaceae</taxon>
        <taxon>Rhodotorula</taxon>
    </lineage>
</organism>